<gene>
    <name evidence="2" type="ORF">BCR25_07915</name>
</gene>
<sequence length="128" mass="14457">MSTKLVYPATFEQDGDYVLVQFPDVPSAMTQGDSIEQAYEMAEEVLGLVLEDEKEAPKASTVSDIQKRYPDKQVALIGIDMAAYRRKYHSKGIKTNVTIPEWLKELAQQENINFSQTLTEALKDKLDV</sequence>
<dbReference type="Proteomes" id="UP000095094">
    <property type="component" value="Unassembled WGS sequence"/>
</dbReference>
<protein>
    <submittedName>
        <fullName evidence="2">Pilus biosynthesis protein HicB</fullName>
    </submittedName>
</protein>
<name>A0A1E5GI90_9ENTE</name>
<dbReference type="InterPro" id="IPR035069">
    <property type="entry name" value="TTHA1013/TTHA0281-like"/>
</dbReference>
<dbReference type="OrthoDB" id="5419659at2"/>
<dbReference type="EMBL" id="MIJY01000034">
    <property type="protein sequence ID" value="OEG12453.1"/>
    <property type="molecule type" value="Genomic_DNA"/>
</dbReference>
<reference evidence="3" key="1">
    <citation type="submission" date="2016-09" db="EMBL/GenBank/DDBJ databases">
        <authorList>
            <person name="Gulvik C.A."/>
        </authorList>
    </citation>
    <scope>NUCLEOTIDE SEQUENCE [LARGE SCALE GENOMIC DNA]</scope>
    <source>
        <strain evidence="3">LMG 8895</strain>
    </source>
</reference>
<evidence type="ECO:0000313" key="3">
    <source>
        <dbReference type="Proteomes" id="UP000095094"/>
    </source>
</evidence>
<dbReference type="RefSeq" id="WP_069664154.1">
    <property type="nucleotide sequence ID" value="NZ_JBHUJJ010000001.1"/>
</dbReference>
<proteinExistence type="predicted"/>
<dbReference type="AlphaFoldDB" id="A0A1E5GI90"/>
<accession>A0A1E5GI90</accession>
<dbReference type="Gene3D" id="3.30.160.250">
    <property type="match status" value="1"/>
</dbReference>
<dbReference type="SUPFAM" id="SSF143100">
    <property type="entry name" value="TTHA1013/TTHA0281-like"/>
    <property type="match status" value="1"/>
</dbReference>
<dbReference type="InterPro" id="IPR031807">
    <property type="entry name" value="HicB-like"/>
</dbReference>
<comment type="caution">
    <text evidence="2">The sequence shown here is derived from an EMBL/GenBank/DDBJ whole genome shotgun (WGS) entry which is preliminary data.</text>
</comment>
<evidence type="ECO:0000313" key="2">
    <source>
        <dbReference type="EMBL" id="OEG12453.1"/>
    </source>
</evidence>
<organism evidence="2 3">
    <name type="scientific">Enterococcus termitis</name>
    <dbReference type="NCBI Taxonomy" id="332950"/>
    <lineage>
        <taxon>Bacteria</taxon>
        <taxon>Bacillati</taxon>
        <taxon>Bacillota</taxon>
        <taxon>Bacilli</taxon>
        <taxon>Lactobacillales</taxon>
        <taxon>Enterococcaceae</taxon>
        <taxon>Enterococcus</taxon>
    </lineage>
</organism>
<dbReference type="Pfam" id="PF15919">
    <property type="entry name" value="HicB_lk_antitox"/>
    <property type="match status" value="1"/>
</dbReference>
<feature type="domain" description="HicB-like antitoxin of toxin-antitoxin system" evidence="1">
    <location>
        <begin position="7"/>
        <end position="104"/>
    </location>
</feature>
<keyword evidence="3" id="KW-1185">Reference proteome</keyword>
<evidence type="ECO:0000259" key="1">
    <source>
        <dbReference type="Pfam" id="PF15919"/>
    </source>
</evidence>